<evidence type="ECO:0000313" key="2">
    <source>
        <dbReference type="EMBL" id="RHZ59121.1"/>
    </source>
</evidence>
<gene>
    <name evidence="2" type="ORF">Glove_365g195</name>
</gene>
<protein>
    <submittedName>
        <fullName evidence="2">Uncharacterized protein</fullName>
    </submittedName>
</protein>
<dbReference type="AlphaFoldDB" id="A0A397H7Q3"/>
<comment type="caution">
    <text evidence="2">The sequence shown here is derived from an EMBL/GenBank/DDBJ whole genome shotgun (WGS) entry which is preliminary data.</text>
</comment>
<sequence>MRNNLRIKIKLLRMGNAYIAYNQDEAYSFSVTSPHLNSIDECYNGENLIYYSSGRASRCGSNSNSSRFRDGMATLSSCDGSGSDDDYTAGNGGDGDDNNNNNNGSKDGFIHHPIDEDDPYSSIDWANHHQTSNTSRIGNNNNNRINNGLNNLNNLENFIQIY</sequence>
<reference evidence="2 3" key="1">
    <citation type="submission" date="2018-08" db="EMBL/GenBank/DDBJ databases">
        <title>Genome and evolution of the arbuscular mycorrhizal fungus Diversispora epigaea (formerly Glomus versiforme) and its bacterial endosymbionts.</title>
        <authorList>
            <person name="Sun X."/>
            <person name="Fei Z."/>
            <person name="Harrison M."/>
        </authorList>
    </citation>
    <scope>NUCLEOTIDE SEQUENCE [LARGE SCALE GENOMIC DNA]</scope>
    <source>
        <strain evidence="2 3">IT104</strain>
    </source>
</reference>
<organism evidence="2 3">
    <name type="scientific">Diversispora epigaea</name>
    <dbReference type="NCBI Taxonomy" id="1348612"/>
    <lineage>
        <taxon>Eukaryota</taxon>
        <taxon>Fungi</taxon>
        <taxon>Fungi incertae sedis</taxon>
        <taxon>Mucoromycota</taxon>
        <taxon>Glomeromycotina</taxon>
        <taxon>Glomeromycetes</taxon>
        <taxon>Diversisporales</taxon>
        <taxon>Diversisporaceae</taxon>
        <taxon>Diversispora</taxon>
    </lineage>
</organism>
<dbReference type="Proteomes" id="UP000266861">
    <property type="component" value="Unassembled WGS sequence"/>
</dbReference>
<name>A0A397H7Q3_9GLOM</name>
<evidence type="ECO:0000256" key="1">
    <source>
        <dbReference type="SAM" id="MobiDB-lite"/>
    </source>
</evidence>
<feature type="compositionally biased region" description="Low complexity" evidence="1">
    <location>
        <begin position="98"/>
        <end position="107"/>
    </location>
</feature>
<accession>A0A397H7Q3</accession>
<proteinExistence type="predicted"/>
<feature type="region of interest" description="Disordered" evidence="1">
    <location>
        <begin position="85"/>
        <end position="114"/>
    </location>
</feature>
<evidence type="ECO:0000313" key="3">
    <source>
        <dbReference type="Proteomes" id="UP000266861"/>
    </source>
</evidence>
<dbReference type="EMBL" id="PQFF01000331">
    <property type="protein sequence ID" value="RHZ59121.1"/>
    <property type="molecule type" value="Genomic_DNA"/>
</dbReference>
<keyword evidence="3" id="KW-1185">Reference proteome</keyword>